<evidence type="ECO:0000313" key="28">
    <source>
        <dbReference type="Proteomes" id="UP000063965"/>
    </source>
</evidence>
<comment type="subcellular location">
    <subcellularLocation>
        <location evidence="1">Lysosome membrane</location>
        <topology evidence="1">Multi-pass membrane protein</topology>
    </subcellularLocation>
</comment>
<evidence type="ECO:0000256" key="9">
    <source>
        <dbReference type="ARBA" id="ARBA00044878"/>
    </source>
</evidence>
<comment type="subunit">
    <text evidence="24">Homodimer. Interacts with lysosomal protein GLMP (via lumenal domain); the interaction starts while both proteins are still in the endoplasmic reticulum and is required for stabilization of MFSD1 in lysosomes but has no direct effect on its targeting to lysosomes or transporter activity.</text>
</comment>
<evidence type="ECO:0000259" key="26">
    <source>
        <dbReference type="PROSITE" id="PS50850"/>
    </source>
</evidence>
<evidence type="ECO:0000256" key="21">
    <source>
        <dbReference type="ARBA" id="ARBA00044985"/>
    </source>
</evidence>
<evidence type="ECO:0000256" key="13">
    <source>
        <dbReference type="ARBA" id="ARBA00044893"/>
    </source>
</evidence>
<evidence type="ECO:0000256" key="2">
    <source>
        <dbReference type="ARBA" id="ARBA00008335"/>
    </source>
</evidence>
<keyword evidence="28" id="KW-1185">Reference proteome</keyword>
<dbReference type="PROSITE" id="PS50850">
    <property type="entry name" value="MFS"/>
    <property type="match status" value="1"/>
</dbReference>
<feature type="transmembrane region" description="Helical" evidence="25">
    <location>
        <begin position="184"/>
        <end position="202"/>
    </location>
</feature>
<evidence type="ECO:0000256" key="19">
    <source>
        <dbReference type="ARBA" id="ARBA00044919"/>
    </source>
</evidence>
<keyword evidence="4 25" id="KW-0812">Transmembrane</keyword>
<comment type="catalytic activity">
    <reaction evidence="20">
        <text>L-lysyl-glycine(out) = L-lysyl-glycine(in)</text>
        <dbReference type="Rhea" id="RHEA:79407"/>
        <dbReference type="ChEBI" id="CHEBI:191202"/>
    </reaction>
</comment>
<organism evidence="27 28">
    <name type="scientific">Candidatus Coxiella mudrowiae</name>
    <dbReference type="NCBI Taxonomy" id="2054173"/>
    <lineage>
        <taxon>Bacteria</taxon>
        <taxon>Pseudomonadati</taxon>
        <taxon>Pseudomonadota</taxon>
        <taxon>Gammaproteobacteria</taxon>
        <taxon>Legionellales</taxon>
        <taxon>Coxiellaceae</taxon>
        <taxon>Coxiella</taxon>
    </lineage>
</organism>
<comment type="catalytic activity">
    <reaction evidence="13">
        <text>L-alpha-aminoacyl-L-lysine(out) = L-alpha-aminoacyl-L-lysine(in)</text>
        <dbReference type="Rhea" id="RHEA:79383"/>
        <dbReference type="ChEBI" id="CHEBI:229966"/>
    </reaction>
</comment>
<dbReference type="InterPro" id="IPR020846">
    <property type="entry name" value="MFS_dom"/>
</dbReference>
<dbReference type="InterPro" id="IPR036259">
    <property type="entry name" value="MFS_trans_sf"/>
</dbReference>
<evidence type="ECO:0000256" key="22">
    <source>
        <dbReference type="ARBA" id="ARBA00045018"/>
    </source>
</evidence>
<evidence type="ECO:0000256" key="1">
    <source>
        <dbReference type="ARBA" id="ARBA00004155"/>
    </source>
</evidence>
<keyword evidence="7" id="KW-0458">Lysosome</keyword>
<dbReference type="Pfam" id="PF07690">
    <property type="entry name" value="MFS_1"/>
    <property type="match status" value="1"/>
</dbReference>
<comment type="catalytic activity">
    <reaction evidence="9">
        <text>L-histidyl-glycine(out) = L-histidyl-glycine(in)</text>
        <dbReference type="Rhea" id="RHEA:79395"/>
        <dbReference type="ChEBI" id="CHEBI:229957"/>
    </reaction>
</comment>
<feature type="transmembrane region" description="Helical" evidence="25">
    <location>
        <begin position="406"/>
        <end position="424"/>
    </location>
</feature>
<comment type="catalytic activity">
    <reaction evidence="19">
        <text>L-alanyl-L-lysine(out) = L-alanyl-L-lysine(in)</text>
        <dbReference type="Rhea" id="RHEA:79415"/>
        <dbReference type="ChEBI" id="CHEBI:192470"/>
    </reaction>
</comment>
<feature type="transmembrane region" description="Helical" evidence="25">
    <location>
        <begin position="56"/>
        <end position="74"/>
    </location>
</feature>
<feature type="transmembrane region" description="Helical" evidence="25">
    <location>
        <begin position="234"/>
        <end position="257"/>
    </location>
</feature>
<sequence length="433" mass="46692">MKTSGTANPSTCWPPVQGTPRIALAWLMWGVTALFVLFQFFLQLSSGEIVDGLMKSFSLSAFGGGVLASTYYYIYVALQTPAGFLIDRFGPRRLLSLGALACAFGCLLFASAHLLIWAIIGRLLMGFGAAFAFIGSLNVIAKWFPPKRFALMAAVAETIGMSGTLVGGFFLADFVQCMGWRYSMIGAAAIMAVIGGLVWMIVRDAPPGPISASSEKSPQSMKQDFYLLIKKPKIWLNGLYSGLMFSIITVFVALWAIPYMQLAHHLSLVMASVVCNLVFIGVVLAGPLVGWLDGRIADRRWLLLTCSLVSAGLIGVIIYVPQLPLPMVMGVMMLLGIFASGYVLTFGIANEIVPRHMRGTSLGLVNALSVGAAPLLQPIIGLVLHLTARSATNAGEYYSIHNYQEALTLIPLLILIAGILTKWMPVRGKGEFL</sequence>
<comment type="catalytic activity">
    <reaction evidence="12">
        <text>L-lysyl-L-alpha-amino acid(out) = L-lysyl-L-alpha-amino acid(in)</text>
        <dbReference type="Rhea" id="RHEA:79387"/>
        <dbReference type="ChEBI" id="CHEBI:229965"/>
    </reaction>
</comment>
<feature type="transmembrane region" description="Helical" evidence="25">
    <location>
        <begin position="23"/>
        <end position="44"/>
    </location>
</feature>
<evidence type="ECO:0000256" key="11">
    <source>
        <dbReference type="ARBA" id="ARBA00044884"/>
    </source>
</evidence>
<evidence type="ECO:0000256" key="25">
    <source>
        <dbReference type="SAM" id="Phobius"/>
    </source>
</evidence>
<evidence type="ECO:0000256" key="10">
    <source>
        <dbReference type="ARBA" id="ARBA00044881"/>
    </source>
</evidence>
<feature type="transmembrane region" description="Helical" evidence="25">
    <location>
        <begin position="269"/>
        <end position="289"/>
    </location>
</feature>
<evidence type="ECO:0000256" key="23">
    <source>
        <dbReference type="ARBA" id="ARBA00045709"/>
    </source>
</evidence>
<accession>A0ABM5UV33</accession>
<comment type="catalytic activity">
    <reaction evidence="15">
        <text>L-arginyl-L-alpha-amino acid(out) = L-arginyl-L-alpha-amino acid(in)</text>
        <dbReference type="Rhea" id="RHEA:79371"/>
        <dbReference type="ChEBI" id="CHEBI:84315"/>
    </reaction>
</comment>
<feature type="transmembrane region" description="Helical" evidence="25">
    <location>
        <begin position="301"/>
        <end position="321"/>
    </location>
</feature>
<feature type="transmembrane region" description="Helical" evidence="25">
    <location>
        <begin position="151"/>
        <end position="172"/>
    </location>
</feature>
<dbReference type="PANTHER" id="PTHR23512:SF3">
    <property type="entry name" value="MAJOR FACILITATOR SUPERFAMILY DOMAIN-CONTAINING PROTEIN 1"/>
    <property type="match status" value="1"/>
</dbReference>
<comment type="catalytic activity">
    <reaction evidence="11">
        <text>L-alpha-aminoacyl-L-histidine(out) = L-alpha-aminoacyl-L-histidine(in)</text>
        <dbReference type="Rhea" id="RHEA:79375"/>
        <dbReference type="ChEBI" id="CHEBI:229967"/>
    </reaction>
</comment>
<evidence type="ECO:0000256" key="14">
    <source>
        <dbReference type="ARBA" id="ARBA00044898"/>
    </source>
</evidence>
<feature type="transmembrane region" description="Helical" evidence="25">
    <location>
        <begin position="94"/>
        <end position="120"/>
    </location>
</feature>
<evidence type="ECO:0000256" key="8">
    <source>
        <dbReference type="ARBA" id="ARBA00044876"/>
    </source>
</evidence>
<feature type="transmembrane region" description="Helical" evidence="25">
    <location>
        <begin position="327"/>
        <end position="349"/>
    </location>
</feature>
<comment type="catalytic activity">
    <reaction evidence="8">
        <text>L-lysyl-L-alanine(out) = L-lysyl-L-alanine(in)</text>
        <dbReference type="Rhea" id="RHEA:79399"/>
        <dbReference type="ChEBI" id="CHEBI:229954"/>
    </reaction>
</comment>
<feature type="transmembrane region" description="Helical" evidence="25">
    <location>
        <begin position="126"/>
        <end position="144"/>
    </location>
</feature>
<name>A0ABM5UV33_9COXI</name>
<feature type="transmembrane region" description="Helical" evidence="25">
    <location>
        <begin position="361"/>
        <end position="386"/>
    </location>
</feature>
<evidence type="ECO:0000256" key="5">
    <source>
        <dbReference type="ARBA" id="ARBA00022989"/>
    </source>
</evidence>
<comment type="catalytic activity">
    <reaction evidence="18">
        <text>L-histidyl-L-alpha-amino acid(out) = L-histidyl-L-alpha-amino acid(in)</text>
        <dbReference type="Rhea" id="RHEA:79379"/>
        <dbReference type="ChEBI" id="CHEBI:229964"/>
    </reaction>
</comment>
<evidence type="ECO:0000256" key="7">
    <source>
        <dbReference type="ARBA" id="ARBA00023228"/>
    </source>
</evidence>
<evidence type="ECO:0000256" key="4">
    <source>
        <dbReference type="ARBA" id="ARBA00022692"/>
    </source>
</evidence>
<evidence type="ECO:0000256" key="12">
    <source>
        <dbReference type="ARBA" id="ARBA00044891"/>
    </source>
</evidence>
<evidence type="ECO:0000256" key="6">
    <source>
        <dbReference type="ARBA" id="ARBA00023136"/>
    </source>
</evidence>
<evidence type="ECO:0000256" key="24">
    <source>
        <dbReference type="ARBA" id="ARBA00046376"/>
    </source>
</evidence>
<dbReference type="CDD" id="cd06174">
    <property type="entry name" value="MFS"/>
    <property type="match status" value="1"/>
</dbReference>
<dbReference type="EMBL" id="CP011126">
    <property type="protein sequence ID" value="AKQ33833.1"/>
    <property type="molecule type" value="Genomic_DNA"/>
</dbReference>
<dbReference type="InterPro" id="IPR011701">
    <property type="entry name" value="MFS"/>
</dbReference>
<keyword evidence="3" id="KW-0813">Transport</keyword>
<comment type="function">
    <text evidence="23">Lysosomal dipeptide uniporter that selectively exports lysine, arginine or histidine-containing dipeptides with a net positive charge from the lysosome lumen into the cytosol. Could play a role in a specific type of protein O-glycosylation indirectly regulating macrophages migration and tissue invasion. Also essential for liver homeostasis.</text>
</comment>
<reference evidence="27 28" key="1">
    <citation type="journal article" date="2015" name="Genome Biol. Evol.">
        <title>Distinctive Genome Reduction Rates Revealed by Genomic Analyses of Two Coxiella-Like Endosymbionts in Ticks.</title>
        <authorList>
            <person name="Gottlieb Y."/>
            <person name="Lalzar I."/>
            <person name="Klasson L."/>
        </authorList>
    </citation>
    <scope>NUCLEOTIDE SEQUENCE [LARGE SCALE GENOMIC DNA]</scope>
    <source>
        <strain evidence="27 28">CRt</strain>
    </source>
</reference>
<keyword evidence="5 25" id="KW-1133">Transmembrane helix</keyword>
<dbReference type="Gene3D" id="1.20.1250.20">
    <property type="entry name" value="MFS general substrate transporter like domains"/>
    <property type="match status" value="2"/>
</dbReference>
<proteinExistence type="inferred from homology"/>
<evidence type="ECO:0000256" key="17">
    <source>
        <dbReference type="ARBA" id="ARBA00044903"/>
    </source>
</evidence>
<comment type="catalytic activity">
    <reaction evidence="17">
        <text>L-arginyl-glycine(out) = L-arginyl-glycine(in)</text>
        <dbReference type="Rhea" id="RHEA:79391"/>
        <dbReference type="ChEBI" id="CHEBI:229955"/>
    </reaction>
</comment>
<comment type="catalytic activity">
    <reaction evidence="10">
        <text>L-alpha-aminoacyl-L-arginine(out) = L-alpha-aminoacyl-L-arginine(in)</text>
        <dbReference type="Rhea" id="RHEA:79367"/>
        <dbReference type="ChEBI" id="CHEBI:229968"/>
    </reaction>
</comment>
<dbReference type="Proteomes" id="UP000063965">
    <property type="component" value="Chromosome"/>
</dbReference>
<gene>
    <name evidence="27" type="ORF">CleRT_12300</name>
</gene>
<feature type="domain" description="Major facilitator superfamily (MFS) profile" evidence="26">
    <location>
        <begin position="18"/>
        <end position="429"/>
    </location>
</feature>
<dbReference type="PANTHER" id="PTHR23512">
    <property type="entry name" value="MAJOR FACILITATOR SUPERFAMILY DOMAIN-CONTAINING PROTEIN 1"/>
    <property type="match status" value="1"/>
</dbReference>
<comment type="catalytic activity">
    <reaction evidence="16">
        <text>L-lysyl-L-lysine(out) = L-lysyl-L-lysine(in)</text>
        <dbReference type="Rhea" id="RHEA:79403"/>
        <dbReference type="ChEBI" id="CHEBI:229956"/>
    </reaction>
</comment>
<evidence type="ECO:0000256" key="16">
    <source>
        <dbReference type="ARBA" id="ARBA00044900"/>
    </source>
</evidence>
<evidence type="ECO:0000256" key="3">
    <source>
        <dbReference type="ARBA" id="ARBA00022448"/>
    </source>
</evidence>
<evidence type="ECO:0000256" key="15">
    <source>
        <dbReference type="ARBA" id="ARBA00044899"/>
    </source>
</evidence>
<comment type="catalytic activity">
    <reaction evidence="14">
        <text>L-aspartyl-L-lysine(out) = L-aspartyl-L-lysine(in)</text>
        <dbReference type="Rhea" id="RHEA:79411"/>
        <dbReference type="ChEBI" id="CHEBI:229953"/>
    </reaction>
</comment>
<comment type="similarity">
    <text evidence="2">Belongs to the major facilitator superfamily.</text>
</comment>
<evidence type="ECO:0000313" key="27">
    <source>
        <dbReference type="EMBL" id="AKQ33833.1"/>
    </source>
</evidence>
<evidence type="ECO:0000256" key="18">
    <source>
        <dbReference type="ARBA" id="ARBA00044912"/>
    </source>
</evidence>
<keyword evidence="6 25" id="KW-0472">Membrane</keyword>
<dbReference type="SUPFAM" id="SSF103473">
    <property type="entry name" value="MFS general substrate transporter"/>
    <property type="match status" value="1"/>
</dbReference>
<evidence type="ECO:0000256" key="20">
    <source>
        <dbReference type="ARBA" id="ARBA00044924"/>
    </source>
</evidence>
<dbReference type="RefSeq" id="WP_048875487.1">
    <property type="nucleotide sequence ID" value="NZ_CP011126.1"/>
</dbReference>
<protein>
    <recommendedName>
        <fullName evidence="21">Lysosomal dipeptide transporter MFSD1</fullName>
    </recommendedName>
    <alternativeName>
        <fullName evidence="22">Major facilitator superfamily domain-containing protein 1</fullName>
    </alternativeName>
</protein>
<dbReference type="InterPro" id="IPR052187">
    <property type="entry name" value="MFSD1"/>
</dbReference>